<feature type="region of interest" description="Disordered" evidence="1">
    <location>
        <begin position="280"/>
        <end position="299"/>
    </location>
</feature>
<accession>A0A023FEL1</accession>
<feature type="region of interest" description="Disordered" evidence="1">
    <location>
        <begin position="860"/>
        <end position="919"/>
    </location>
</feature>
<feature type="compositionally biased region" description="Low complexity" evidence="1">
    <location>
        <begin position="667"/>
        <end position="705"/>
    </location>
</feature>
<proteinExistence type="evidence at transcript level"/>
<evidence type="ECO:0000256" key="1">
    <source>
        <dbReference type="SAM" id="MobiDB-lite"/>
    </source>
</evidence>
<feature type="region of interest" description="Disordered" evidence="1">
    <location>
        <begin position="504"/>
        <end position="835"/>
    </location>
</feature>
<dbReference type="AlphaFoldDB" id="A0A023FEL1"/>
<reference evidence="3" key="1">
    <citation type="submission" date="2014-03" db="EMBL/GenBank/DDBJ databases">
        <title>The sialotranscriptome of Amblyomma triste, Amblyomma parvum and Amblyomma cajennense ticks, uncovered by 454-based RNA-seq.</title>
        <authorList>
            <person name="Garcia G.R."/>
            <person name="Gardinassi L.G."/>
            <person name="Ribeiro J.M."/>
            <person name="Anatriello E."/>
            <person name="Ferreira B.R."/>
            <person name="Moreira H.N."/>
            <person name="Mafra C."/>
            <person name="Olegario M.M."/>
            <person name="Szabo P.J."/>
            <person name="Miranda-Santos I.K."/>
            <person name="Maruyama S.R."/>
        </authorList>
    </citation>
    <scope>NUCLEOTIDE SEQUENCE</scope>
    <source>
        <strain evidence="3">Uberlandia</strain>
        <tissue evidence="3">Salivary glands</tissue>
    </source>
</reference>
<protein>
    <submittedName>
        <fullName evidence="3">Putative secreted papa repeat protein</fullName>
    </submittedName>
</protein>
<evidence type="ECO:0000256" key="2">
    <source>
        <dbReference type="SAM" id="SignalP"/>
    </source>
</evidence>
<feature type="compositionally biased region" description="Low complexity" evidence="1">
    <location>
        <begin position="528"/>
        <end position="543"/>
    </location>
</feature>
<name>A0A023FEL1_AMBCJ</name>
<dbReference type="EMBL" id="GBBK01005153">
    <property type="protein sequence ID" value="JAC19329.1"/>
    <property type="molecule type" value="mRNA"/>
</dbReference>
<feature type="region of interest" description="Disordered" evidence="1">
    <location>
        <begin position="989"/>
        <end position="1100"/>
    </location>
</feature>
<evidence type="ECO:0000313" key="3">
    <source>
        <dbReference type="EMBL" id="JAC19329.1"/>
    </source>
</evidence>
<feature type="compositionally biased region" description="Low complexity" evidence="1">
    <location>
        <begin position="475"/>
        <end position="492"/>
    </location>
</feature>
<feature type="compositionally biased region" description="Low complexity" evidence="1">
    <location>
        <begin position="1025"/>
        <end position="1043"/>
    </location>
</feature>
<feature type="compositionally biased region" description="Polar residues" evidence="1">
    <location>
        <begin position="999"/>
        <end position="1014"/>
    </location>
</feature>
<feature type="compositionally biased region" description="Low complexity" evidence="1">
    <location>
        <begin position="713"/>
        <end position="730"/>
    </location>
</feature>
<feature type="compositionally biased region" description="Low complexity" evidence="1">
    <location>
        <begin position="754"/>
        <end position="773"/>
    </location>
</feature>
<feature type="signal peptide" evidence="2">
    <location>
        <begin position="1"/>
        <end position="23"/>
    </location>
</feature>
<feature type="compositionally biased region" description="Low complexity" evidence="1">
    <location>
        <begin position="901"/>
        <end position="918"/>
    </location>
</feature>
<feature type="compositionally biased region" description="Polar residues" evidence="1">
    <location>
        <begin position="774"/>
        <end position="806"/>
    </location>
</feature>
<feature type="region of interest" description="Disordered" evidence="1">
    <location>
        <begin position="436"/>
        <end position="492"/>
    </location>
</feature>
<feature type="compositionally biased region" description="Polar residues" evidence="1">
    <location>
        <begin position="738"/>
        <end position="753"/>
    </location>
</feature>
<feature type="chain" id="PRO_5001520836" evidence="2">
    <location>
        <begin position="24"/>
        <end position="1100"/>
    </location>
</feature>
<feature type="region of interest" description="Disordered" evidence="1">
    <location>
        <begin position="311"/>
        <end position="347"/>
    </location>
</feature>
<keyword evidence="2" id="KW-0732">Signal</keyword>
<feature type="compositionally biased region" description="Low complexity" evidence="1">
    <location>
        <begin position="578"/>
        <end position="606"/>
    </location>
</feature>
<feature type="compositionally biased region" description="Low complexity" evidence="1">
    <location>
        <begin position="504"/>
        <end position="520"/>
    </location>
</feature>
<feature type="compositionally biased region" description="Low complexity" evidence="1">
    <location>
        <begin position="311"/>
        <end position="334"/>
    </location>
</feature>
<organism evidence="3">
    <name type="scientific">Amblyomma cajennense</name>
    <name type="common">Cayenne tick</name>
    <name type="synonym">Acarus cajennensis</name>
    <dbReference type="NCBI Taxonomy" id="34607"/>
    <lineage>
        <taxon>Eukaryota</taxon>
        <taxon>Metazoa</taxon>
        <taxon>Ecdysozoa</taxon>
        <taxon>Arthropoda</taxon>
        <taxon>Chelicerata</taxon>
        <taxon>Arachnida</taxon>
        <taxon>Acari</taxon>
        <taxon>Parasitiformes</taxon>
        <taxon>Ixodida</taxon>
        <taxon>Ixodoidea</taxon>
        <taxon>Ixodidae</taxon>
        <taxon>Amblyomminae</taxon>
        <taxon>Amblyomma</taxon>
    </lineage>
</organism>
<feature type="compositionally biased region" description="Polar residues" evidence="1">
    <location>
        <begin position="650"/>
        <end position="659"/>
    </location>
</feature>
<sequence>MTTPAVTACVLALAICLPATCKGQYYWGSNGWRQYWQPSNAGVCDRAYPARQTGGYVHSCRYLCSGLPVRYSFEQDGTPCYTNRWLAGACYAGRCQTGWWPVQQPAVPQAPTTAAPVPTTKRASLESQGWSWPSDDAESQRCTRADPQVPTVRRSCRYLCKGWPIRIEYEEDGTACQLSWWREGFCFRGHCQRNYPLQPVPKDEDNEIGGGKDLARKLKCRNYKERVEVDGVVRSCKFVCKQRKKAFVAYEENGTPCAALPGQNGFCDHGVCKAVEATAAPTEAPQEPTEQETEEAVPDVTSLTVVAPPGATTESAEDATAAQTEEEATTASTAGEEEPDTAAPVVRSPWTPGFVGVQCDRAYPPKVVDGRLLKCRFLCRGYPLLRIGFEEDGAPCLKKKTEGVCFNGKCKPLPPSTDAPGLKQETTTVRSFVTEAFAPSTFGAEETKTEEGASTDDAESVSTPATATEGEVSDTISASESAASATAGAEETSAITVASKLATEGEASAVTSASESGASTSDDDEETSAAAETSTSATEGEGSIATSPSESGEPARVDVEETSVATETIKSETEGEGSDSTSGDESAVTASAAAEEASAATETSKLATEDEGSVAKSTSQGGESASADVEETSAAAEGSKSATEGEGSGSAPTSGSGWSAGSDVEETSTPSETSKSATEGEASDATSASESGESASVEVEETSGATETRKSATESSDVTSASESATSAGTDVEESSALEISQSTTEFGISDVTSQSGNAAGGVSQSSAVPSSSDFTNAPAATTQEPSLDTALNTGDSVSEAATASGQGLELTTYAPAVSGTSSGESAPVTEDAEVIVERTEKTVVVTTKEDLTTHSAEGVTYVGSAATEPAAKDEIPTEIVTQPKESEKTESTESVFGDVSTTSSSGEELTTSSSLNSAAPEVQQDVIQGTETSFAVVTKEGTAAVEDSAAETIITTQASLASEATEGTTAADETATVKIITTITRKEITRPVEPDPSQPNATLVETTRTTSVKTLPVSVLNETAESSPAVVASASPSESSVVESEDAAGADAVSSGPSLVITDFVQKTAASSKDPETTPSVQEENAAPAESGSEVNVAI</sequence>